<feature type="short sequence motif" description="GXSXG" evidence="6">
    <location>
        <begin position="310"/>
        <end position="314"/>
    </location>
</feature>
<comment type="caution">
    <text evidence="10">The sequence shown here is derived from an EMBL/GenBank/DDBJ whole genome shotgun (WGS) entry which is preliminary data.</text>
</comment>
<feature type="active site" description="Proton acceptor" evidence="6">
    <location>
        <position position="457"/>
    </location>
</feature>
<comment type="similarity">
    <text evidence="2 7">Belongs to the PLPL family.</text>
</comment>
<evidence type="ECO:0000313" key="11">
    <source>
        <dbReference type="Proteomes" id="UP001166286"/>
    </source>
</evidence>
<evidence type="ECO:0000259" key="9">
    <source>
        <dbReference type="PROSITE" id="PS51635"/>
    </source>
</evidence>
<feature type="compositionally biased region" description="Basic and acidic residues" evidence="8">
    <location>
        <begin position="659"/>
        <end position="672"/>
    </location>
</feature>
<dbReference type="InterPro" id="IPR016035">
    <property type="entry name" value="Acyl_Trfase/lysoPLipase"/>
</dbReference>
<evidence type="ECO:0000256" key="5">
    <source>
        <dbReference type="ARBA" id="ARBA00023098"/>
    </source>
</evidence>
<feature type="compositionally biased region" description="Acidic residues" evidence="8">
    <location>
        <begin position="690"/>
        <end position="705"/>
    </location>
</feature>
<evidence type="ECO:0000256" key="1">
    <source>
        <dbReference type="ARBA" id="ARBA00002682"/>
    </source>
</evidence>
<keyword evidence="11" id="KW-1185">Reference proteome</keyword>
<dbReference type="InterPro" id="IPR002641">
    <property type="entry name" value="PNPLA_dom"/>
</dbReference>
<dbReference type="GO" id="GO:0004806">
    <property type="term" value="F:triacylglycerol lipase activity"/>
    <property type="evidence" value="ECO:0007669"/>
    <property type="project" value="InterPro"/>
</dbReference>
<reference evidence="10" key="1">
    <citation type="submission" date="2023-03" db="EMBL/GenBank/DDBJ databases">
        <title>Complete genome of Cladonia borealis.</title>
        <authorList>
            <person name="Park H."/>
        </authorList>
    </citation>
    <scope>NUCLEOTIDE SEQUENCE</scope>
    <source>
        <strain evidence="10">ANT050790</strain>
    </source>
</reference>
<dbReference type="Proteomes" id="UP001166286">
    <property type="component" value="Unassembled WGS sequence"/>
</dbReference>
<comment type="caution">
    <text evidence="6">Lacks conserved residue(s) required for the propagation of feature annotation.</text>
</comment>
<gene>
    <name evidence="10" type="ORF">JMJ35_001540</name>
</gene>
<feature type="compositionally biased region" description="Basic and acidic residues" evidence="8">
    <location>
        <begin position="716"/>
        <end position="727"/>
    </location>
</feature>
<comment type="subcellular location">
    <subcellularLocation>
        <location evidence="7">Membrane</location>
        <topology evidence="7">Single-pass membrane protein</topology>
    </subcellularLocation>
</comment>
<feature type="transmembrane region" description="Helical" evidence="7">
    <location>
        <begin position="91"/>
        <end position="110"/>
    </location>
</feature>
<name>A0AA39R7G6_9LECA</name>
<evidence type="ECO:0000256" key="8">
    <source>
        <dbReference type="SAM" id="MobiDB-lite"/>
    </source>
</evidence>
<sequence>MPAAEPTSYGFPKSAFDPTAIPDFDTEFMNKADLEEFAKALSAPESSPVIALNDWRPVRQRVKRKRTGQRKKPRRTTDETREGFVYTILKWPLFLIVSGWILFLSASYLLTRIYIWAYERLVTWRGQRQRLRRNLRSKTNYEDWRIAAQELDNHLGNEQWKETDDYAYYDYTTVTKVKDQLKAGRKLAESKEKLRNKSSKELVDKLRSLVEACVKNNFVGVENPRLYSETYYGTKHLAQEFIDELHASLAYLLRSSQVSEAEKYSLAKQLHTNFGRTALCLSGGATFAYYHFGVARALLDASLLPDVITGTSGGALVAALVATRTDQELEKLLVPALAHHIKACSEPFTTWFPRWWRTGARFDSLDWARHCSWYCRGSTTFREAYERTGRILNVTCVPSDPHSPTILTNYLTAPDCVIWSAVLASAAVPGILNPVVLMMKSPNGTLTPYSFGHKWKDGSLRTDIPLKALNLHFGVNFSIVSQVNPHINLFFFSSRGAVGRPVTHRKGRGWRGGYLGSAIETYLKLELQKFMKISRHLELLPRPLGQDWSGIWLQQFSGTITIWPKSRISDFYYILSDPSPERLARMLVAGQQSTFPKLLFIQNRMKIERLIEKGLLLGGSGKADMDGIGSRDGRESMHMHGQVLRSSADELGTDDDEHEREHERQGEIRLEEKRASVIQEFKRQSGVFFDDFEEGEDTGVSEDDVAVVAEPPPVLDGRDGHDKDKNE</sequence>
<comment type="function">
    <text evidence="7">Lipid hydrolase.</text>
</comment>
<dbReference type="EMBL" id="JAFEKC020000003">
    <property type="protein sequence ID" value="KAK0515506.1"/>
    <property type="molecule type" value="Genomic_DNA"/>
</dbReference>
<keyword evidence="7" id="KW-1133">Transmembrane helix</keyword>
<keyword evidence="7" id="KW-0812">Transmembrane</keyword>
<evidence type="ECO:0000256" key="2">
    <source>
        <dbReference type="ARBA" id="ARBA00006104"/>
    </source>
</evidence>
<keyword evidence="3 6" id="KW-0378">Hydrolase</keyword>
<dbReference type="InterPro" id="IPR050301">
    <property type="entry name" value="NTE"/>
</dbReference>
<dbReference type="PROSITE" id="PS51635">
    <property type="entry name" value="PNPLA"/>
    <property type="match status" value="1"/>
</dbReference>
<proteinExistence type="inferred from homology"/>
<keyword evidence="7" id="KW-0472">Membrane</keyword>
<accession>A0AA39R7G6</accession>
<dbReference type="GO" id="GO:0016020">
    <property type="term" value="C:membrane"/>
    <property type="evidence" value="ECO:0007669"/>
    <property type="project" value="UniProtKB-SubCell"/>
</dbReference>
<dbReference type="AlphaFoldDB" id="A0AA39R7G6"/>
<feature type="active site" description="Nucleophile" evidence="6">
    <location>
        <position position="312"/>
    </location>
</feature>
<dbReference type="Gene3D" id="3.40.1090.10">
    <property type="entry name" value="Cytosolic phospholipase A2 catalytic domain"/>
    <property type="match status" value="2"/>
</dbReference>
<feature type="domain" description="PNPLA" evidence="9">
    <location>
        <begin position="279"/>
        <end position="470"/>
    </location>
</feature>
<dbReference type="PANTHER" id="PTHR14226:SF66">
    <property type="entry name" value="TRIACYLGLYCEROL LIPASE PTL2"/>
    <property type="match status" value="1"/>
</dbReference>
<evidence type="ECO:0000256" key="7">
    <source>
        <dbReference type="RuleBase" id="RU362055"/>
    </source>
</evidence>
<feature type="region of interest" description="Disordered" evidence="8">
    <location>
        <begin position="689"/>
        <end position="727"/>
    </location>
</feature>
<dbReference type="CDD" id="cd07232">
    <property type="entry name" value="Pat_PLPL"/>
    <property type="match status" value="1"/>
</dbReference>
<dbReference type="Pfam" id="PF01734">
    <property type="entry name" value="Patatin"/>
    <property type="match status" value="1"/>
</dbReference>
<keyword evidence="4 6" id="KW-0442">Lipid degradation</keyword>
<dbReference type="Pfam" id="PF11815">
    <property type="entry name" value="DUF3336"/>
    <property type="match status" value="1"/>
</dbReference>
<evidence type="ECO:0000256" key="6">
    <source>
        <dbReference type="PROSITE-ProRule" id="PRU01161"/>
    </source>
</evidence>
<comment type="function">
    <text evidence="1">Probable lipid hydrolase.</text>
</comment>
<dbReference type="PANTHER" id="PTHR14226">
    <property type="entry name" value="NEUROPATHY TARGET ESTERASE/SWISS CHEESE D.MELANOGASTER"/>
    <property type="match status" value="1"/>
</dbReference>
<keyword evidence="5 6" id="KW-0443">Lipid metabolism</keyword>
<dbReference type="GO" id="GO:0016042">
    <property type="term" value="P:lipid catabolic process"/>
    <property type="evidence" value="ECO:0007669"/>
    <property type="project" value="UniProtKB-UniRule"/>
</dbReference>
<organism evidence="10 11">
    <name type="scientific">Cladonia borealis</name>
    <dbReference type="NCBI Taxonomy" id="184061"/>
    <lineage>
        <taxon>Eukaryota</taxon>
        <taxon>Fungi</taxon>
        <taxon>Dikarya</taxon>
        <taxon>Ascomycota</taxon>
        <taxon>Pezizomycotina</taxon>
        <taxon>Lecanoromycetes</taxon>
        <taxon>OSLEUM clade</taxon>
        <taxon>Lecanoromycetidae</taxon>
        <taxon>Lecanorales</taxon>
        <taxon>Lecanorineae</taxon>
        <taxon>Cladoniaceae</taxon>
        <taxon>Cladonia</taxon>
    </lineage>
</organism>
<dbReference type="SUPFAM" id="SSF52151">
    <property type="entry name" value="FabD/lysophospholipase-like"/>
    <property type="match status" value="1"/>
</dbReference>
<evidence type="ECO:0000313" key="10">
    <source>
        <dbReference type="EMBL" id="KAK0515506.1"/>
    </source>
</evidence>
<evidence type="ECO:0000256" key="3">
    <source>
        <dbReference type="ARBA" id="ARBA00022801"/>
    </source>
</evidence>
<evidence type="ECO:0000256" key="4">
    <source>
        <dbReference type="ARBA" id="ARBA00022963"/>
    </source>
</evidence>
<dbReference type="InterPro" id="IPR021771">
    <property type="entry name" value="Triacylglycerol_lipase_N"/>
</dbReference>
<dbReference type="EC" id="3.1.1.-" evidence="7"/>
<feature type="region of interest" description="Disordered" evidence="8">
    <location>
        <begin position="648"/>
        <end position="672"/>
    </location>
</feature>
<protein>
    <recommendedName>
        <fullName evidence="7">Patatin-like phospholipase domain-containing protein</fullName>
        <ecNumber evidence="7">3.1.1.-</ecNumber>
    </recommendedName>
</protein>
<dbReference type="GO" id="GO:0006641">
    <property type="term" value="P:triglyceride metabolic process"/>
    <property type="evidence" value="ECO:0007669"/>
    <property type="project" value="UniProtKB-ARBA"/>
</dbReference>